<gene>
    <name evidence="4" type="ORF">PITCH_A1800039</name>
</gene>
<dbReference type="CDD" id="cd06464">
    <property type="entry name" value="ACD_sHsps-like"/>
    <property type="match status" value="1"/>
</dbReference>
<dbReference type="InterPro" id="IPR008978">
    <property type="entry name" value="HSP20-like_chaperone"/>
</dbReference>
<organism evidence="4">
    <name type="scientific">uncultured Desulfobacterium sp</name>
    <dbReference type="NCBI Taxonomy" id="201089"/>
    <lineage>
        <taxon>Bacteria</taxon>
        <taxon>Pseudomonadati</taxon>
        <taxon>Thermodesulfobacteriota</taxon>
        <taxon>Desulfobacteria</taxon>
        <taxon>Desulfobacterales</taxon>
        <taxon>Desulfobacteriaceae</taxon>
        <taxon>Desulfobacterium</taxon>
        <taxon>environmental samples</taxon>
    </lineage>
</organism>
<dbReference type="SUPFAM" id="SSF49764">
    <property type="entry name" value="HSP20-like chaperones"/>
    <property type="match status" value="1"/>
</dbReference>
<sequence length="154" mass="17115">MLLRRFSDWPGYGLSSPFDEIDRIRREMDRLSAGLGRGVFSQPRAGVFPLMNITDRGDAYVVRAELPGMKADEIEISITRDTLALSGERKIAAESKNAKYHRKEREAGKFSRIVTLPGEISTETVEATCADGILTVVLTKSEKAKPKQISIKSE</sequence>
<evidence type="ECO:0000256" key="2">
    <source>
        <dbReference type="RuleBase" id="RU003616"/>
    </source>
</evidence>
<reference evidence="4" key="1">
    <citation type="submission" date="2018-01" db="EMBL/GenBank/DDBJ databases">
        <authorList>
            <person name="Regsiter A."/>
            <person name="William W."/>
        </authorList>
    </citation>
    <scope>NUCLEOTIDE SEQUENCE</scope>
    <source>
        <strain evidence="4">TRIP AH-1</strain>
    </source>
</reference>
<dbReference type="InterPro" id="IPR002068">
    <property type="entry name" value="A-crystallin/Hsp20_dom"/>
</dbReference>
<comment type="similarity">
    <text evidence="1 2">Belongs to the small heat shock protein (HSP20) family.</text>
</comment>
<evidence type="ECO:0000259" key="3">
    <source>
        <dbReference type="PROSITE" id="PS01031"/>
    </source>
</evidence>
<name>A0A445MV84_9BACT</name>
<dbReference type="PROSITE" id="PS01031">
    <property type="entry name" value="SHSP"/>
    <property type="match status" value="1"/>
</dbReference>
<proteinExistence type="inferred from homology"/>
<dbReference type="InterPro" id="IPR031107">
    <property type="entry name" value="Small_HSP"/>
</dbReference>
<feature type="domain" description="SHSP" evidence="3">
    <location>
        <begin position="42"/>
        <end position="154"/>
    </location>
</feature>
<evidence type="ECO:0000256" key="1">
    <source>
        <dbReference type="PROSITE-ProRule" id="PRU00285"/>
    </source>
</evidence>
<dbReference type="Gene3D" id="2.60.40.790">
    <property type="match status" value="1"/>
</dbReference>
<dbReference type="EMBL" id="OJIN01000091">
    <property type="protein sequence ID" value="SPD73353.1"/>
    <property type="molecule type" value="Genomic_DNA"/>
</dbReference>
<dbReference type="AlphaFoldDB" id="A0A445MV84"/>
<dbReference type="Pfam" id="PF00011">
    <property type="entry name" value="HSP20"/>
    <property type="match status" value="1"/>
</dbReference>
<protein>
    <submittedName>
        <fullName evidence="4">Hsp20/alpha crystallin family protein</fullName>
    </submittedName>
</protein>
<evidence type="ECO:0000313" key="4">
    <source>
        <dbReference type="EMBL" id="SPD73353.1"/>
    </source>
</evidence>
<dbReference type="PANTHER" id="PTHR11527">
    <property type="entry name" value="HEAT-SHOCK PROTEIN 20 FAMILY MEMBER"/>
    <property type="match status" value="1"/>
</dbReference>
<accession>A0A445MV84</accession>